<feature type="transmembrane region" description="Helical" evidence="2">
    <location>
        <begin position="207"/>
        <end position="230"/>
    </location>
</feature>
<gene>
    <name evidence="3" type="ORF">DEJ47_00915</name>
</gene>
<evidence type="ECO:0000256" key="2">
    <source>
        <dbReference type="SAM" id="Phobius"/>
    </source>
</evidence>
<evidence type="ECO:0000313" key="4">
    <source>
        <dbReference type="Proteomes" id="UP000323046"/>
    </source>
</evidence>
<feature type="region of interest" description="Disordered" evidence="1">
    <location>
        <begin position="1"/>
        <end position="28"/>
    </location>
</feature>
<accession>A0A5P2BA24</accession>
<proteinExistence type="predicted"/>
<keyword evidence="2" id="KW-0812">Transmembrane</keyword>
<organism evidence="3 4">
    <name type="scientific">Streptomyces venezuelae</name>
    <dbReference type="NCBI Taxonomy" id="54571"/>
    <lineage>
        <taxon>Bacteria</taxon>
        <taxon>Bacillati</taxon>
        <taxon>Actinomycetota</taxon>
        <taxon>Actinomycetes</taxon>
        <taxon>Kitasatosporales</taxon>
        <taxon>Streptomycetaceae</taxon>
        <taxon>Streptomyces</taxon>
    </lineage>
</organism>
<keyword evidence="2" id="KW-0472">Membrane</keyword>
<feature type="transmembrane region" description="Helical" evidence="2">
    <location>
        <begin position="36"/>
        <end position="55"/>
    </location>
</feature>
<keyword evidence="4" id="KW-1185">Reference proteome</keyword>
<keyword evidence="2" id="KW-1133">Transmembrane helix</keyword>
<evidence type="ECO:0000256" key="1">
    <source>
        <dbReference type="SAM" id="MobiDB-lite"/>
    </source>
</evidence>
<dbReference type="AlphaFoldDB" id="A0A5P2BA24"/>
<sequence>MAVTTDSRAKNTPAPDSPAPAGTTVSPAQGRAARQVTDLIALLLPLLAFVVPVVLVRRDLISSGILLLNIFAPWVSCLVASYASMGWHARTYDGGLLSARTLTGRHTIDLARLTKVGRLEVPVQTRMDDRLILTDTHGVRLVLDKLAGGDETVDALVRRALLARPPGAEVIVSDRAAERLDLRKEVTRPRRRLKPGRKIREGVIDNVPLLAFFVLTPVCFGVTVLAWLLANPG</sequence>
<dbReference type="EMBL" id="CP029193">
    <property type="protein sequence ID" value="QES25209.1"/>
    <property type="molecule type" value="Genomic_DNA"/>
</dbReference>
<feature type="transmembrane region" description="Helical" evidence="2">
    <location>
        <begin position="61"/>
        <end position="83"/>
    </location>
</feature>
<evidence type="ECO:0000313" key="3">
    <source>
        <dbReference type="EMBL" id="QES25209.1"/>
    </source>
</evidence>
<protein>
    <recommendedName>
        <fullName evidence="5">PH domain-containing protein</fullName>
    </recommendedName>
</protein>
<name>A0A5P2BA24_STRVZ</name>
<dbReference type="Proteomes" id="UP000323046">
    <property type="component" value="Chromosome"/>
</dbReference>
<evidence type="ECO:0008006" key="5">
    <source>
        <dbReference type="Google" id="ProtNLM"/>
    </source>
</evidence>
<reference evidence="3 4" key="1">
    <citation type="submission" date="2018-05" db="EMBL/GenBank/DDBJ databases">
        <title>Streptomyces venezuelae.</title>
        <authorList>
            <person name="Kim W."/>
            <person name="Lee N."/>
            <person name="Cho B.-K."/>
        </authorList>
    </citation>
    <scope>NUCLEOTIDE SEQUENCE [LARGE SCALE GENOMIC DNA]</scope>
    <source>
        <strain evidence="3 4">ATCC 14583</strain>
    </source>
</reference>